<dbReference type="Proteomes" id="UP001159363">
    <property type="component" value="Chromosome 11"/>
</dbReference>
<reference evidence="3 4" key="1">
    <citation type="submission" date="2023-02" db="EMBL/GenBank/DDBJ databases">
        <title>LHISI_Scaffold_Assembly.</title>
        <authorList>
            <person name="Stuart O.P."/>
            <person name="Cleave R."/>
            <person name="Magrath M.J.L."/>
            <person name="Mikheyev A.S."/>
        </authorList>
    </citation>
    <scope>NUCLEOTIDE SEQUENCE [LARGE SCALE GENOMIC DNA]</scope>
    <source>
        <strain evidence="3">Daus_M_001</strain>
        <tissue evidence="3">Leg muscle</tissue>
    </source>
</reference>
<evidence type="ECO:0000256" key="2">
    <source>
        <dbReference type="SAM" id="Phobius"/>
    </source>
</evidence>
<evidence type="ECO:0000313" key="3">
    <source>
        <dbReference type="EMBL" id="KAJ8871562.1"/>
    </source>
</evidence>
<feature type="region of interest" description="Disordered" evidence="1">
    <location>
        <begin position="68"/>
        <end position="103"/>
    </location>
</feature>
<name>A0ABQ9GHQ5_9NEOP</name>
<evidence type="ECO:0000313" key="4">
    <source>
        <dbReference type="Proteomes" id="UP001159363"/>
    </source>
</evidence>
<keyword evidence="2" id="KW-0472">Membrane</keyword>
<organism evidence="3 4">
    <name type="scientific">Dryococelus australis</name>
    <dbReference type="NCBI Taxonomy" id="614101"/>
    <lineage>
        <taxon>Eukaryota</taxon>
        <taxon>Metazoa</taxon>
        <taxon>Ecdysozoa</taxon>
        <taxon>Arthropoda</taxon>
        <taxon>Hexapoda</taxon>
        <taxon>Insecta</taxon>
        <taxon>Pterygota</taxon>
        <taxon>Neoptera</taxon>
        <taxon>Polyneoptera</taxon>
        <taxon>Phasmatodea</taxon>
        <taxon>Verophasmatodea</taxon>
        <taxon>Anareolatae</taxon>
        <taxon>Phasmatidae</taxon>
        <taxon>Eurycanthinae</taxon>
        <taxon>Dryococelus</taxon>
    </lineage>
</organism>
<comment type="caution">
    <text evidence="3">The sequence shown here is derived from an EMBL/GenBank/DDBJ whole genome shotgun (WGS) entry which is preliminary data.</text>
</comment>
<feature type="transmembrane region" description="Helical" evidence="2">
    <location>
        <begin position="819"/>
        <end position="842"/>
    </location>
</feature>
<keyword evidence="4" id="KW-1185">Reference proteome</keyword>
<protein>
    <submittedName>
        <fullName evidence="3">Uncharacterized protein</fullName>
    </submittedName>
</protein>
<evidence type="ECO:0000256" key="1">
    <source>
        <dbReference type="SAM" id="MobiDB-lite"/>
    </source>
</evidence>
<dbReference type="EMBL" id="JARBHB010000012">
    <property type="protein sequence ID" value="KAJ8871562.1"/>
    <property type="molecule type" value="Genomic_DNA"/>
</dbReference>
<sequence length="855" mass="93327">MPALASAHSTNTDVQSRRKSLFLQVLRPLHSDTKREVSPGPIQPLVPFQGTVGAACLLTTRSVIESGSLSRPPPTYGVNHGQHGYNHNDRSPERTPGGANRSSCASTYFPWHQRISGSRPTKSQTGPILQNMANRNSSAKYEACGRVLLVHATFGESYRMSGSGPQNGTGLQSSIILHQDPLLPAWLTCIFARFALLARETAVSVVHSISEPQRAAQRRSVFHTKRRFWTSGTDNSVFISYGDDKVADLSRHTWKQHGCQRGGESEYRVYIVVHSPSRALSLELGEQRGLSATSRRRCPARFPTCENSGATPAGNRTRFVFAEASNPIATPSRLLPVVQGRSLASIALAQDYEGGKICTPSCGSGTSEHSETAAVMYRHKIMKAGRSALQAVAVTHRTITTTLTLEPSSPTTVTADNQCVVDIGIFVHKTVESSLQMTRRDGSAHLITWISGNHHYVVELHHSMNKTPCRTRRSGNQWRFLKERIVSLILATLIENKIIHVCGATVSKRLARSPPTKANRVQSPAGSSDFRKWESCRTMPLVGGFSQGSPVYPAPSFRRRSIFTSITLIGPEDLVVKSHPNLLTSLHSIAFLAVSKIVKIGDCVLESDGRGGRIVWGRTSNIASSAGCDARQYGGLHRPTWRTNPTSSCQMPLRPNEENLSTHIFEVTHRQGRAQAFKSAQREQLLRMCGCNFSGPITAEDLLHQGVTVAERLICSPPTKGIRVQSPSGSLSIFACGNRGGRCRWSAGFFFSGISRFPCPFVPVLLHTHLNITLIGSEDLAVKRSHTPRAAQISPLPHRTNATTLTCPRQCCGNPRTPVAWHTLGGGLVLVVCVKGWGVLFARRWDSRGRLGAGS</sequence>
<proteinExistence type="predicted"/>
<accession>A0ABQ9GHQ5</accession>
<gene>
    <name evidence="3" type="ORF">PR048_027888</name>
</gene>
<keyword evidence="2" id="KW-1133">Transmembrane helix</keyword>
<keyword evidence="2" id="KW-0812">Transmembrane</keyword>